<dbReference type="OrthoDB" id="3536823at2759"/>
<sequence>MEMTQPQRLPYHYCEYKPNSPRFDQASPNPKCPQGRQEDSRREEAISNFIFPLNTSDYKLNSDHELFPSLDNVSCSANHCCRNRSSNAETSGYNDYNIGQVQASTPRSFPGIIDLTTNLDDELNFVDFELFDSQCEQCDEFHDIWLDSSISIDSSKLDLDNCQSYKSFDTFDTPRSSEISLYHGDFCSPPPNSVTSSWSVSSESMTLLPTNYPGDYLEVSNSDFVVGVGRWMCETTAESNDLEDESNILRNTNNNTNSRTNKAIDEIPDSFELIFYGVE</sequence>
<evidence type="ECO:0000313" key="2">
    <source>
        <dbReference type="EMBL" id="TGO47139.1"/>
    </source>
</evidence>
<proteinExistence type="predicted"/>
<dbReference type="EMBL" id="PQXJ01000541">
    <property type="protein sequence ID" value="TGO47139.1"/>
    <property type="molecule type" value="Genomic_DNA"/>
</dbReference>
<organism evidence="2 3">
    <name type="scientific">Botryotinia narcissicola</name>
    <dbReference type="NCBI Taxonomy" id="278944"/>
    <lineage>
        <taxon>Eukaryota</taxon>
        <taxon>Fungi</taxon>
        <taxon>Dikarya</taxon>
        <taxon>Ascomycota</taxon>
        <taxon>Pezizomycotina</taxon>
        <taxon>Leotiomycetes</taxon>
        <taxon>Helotiales</taxon>
        <taxon>Sclerotiniaceae</taxon>
        <taxon>Botryotinia</taxon>
    </lineage>
</organism>
<accession>A0A4Z1HDV3</accession>
<dbReference type="AlphaFoldDB" id="A0A4Z1HDV3"/>
<evidence type="ECO:0000313" key="3">
    <source>
        <dbReference type="Proteomes" id="UP000297452"/>
    </source>
</evidence>
<evidence type="ECO:0000256" key="1">
    <source>
        <dbReference type="SAM" id="MobiDB-lite"/>
    </source>
</evidence>
<feature type="region of interest" description="Disordered" evidence="1">
    <location>
        <begin position="1"/>
        <end position="39"/>
    </location>
</feature>
<gene>
    <name evidence="2" type="ORF">BOTNAR_0541g00070</name>
</gene>
<comment type="caution">
    <text evidence="2">The sequence shown here is derived from an EMBL/GenBank/DDBJ whole genome shotgun (WGS) entry which is preliminary data.</text>
</comment>
<protein>
    <submittedName>
        <fullName evidence="2">Uncharacterized protein</fullName>
    </submittedName>
</protein>
<name>A0A4Z1HDV3_9HELO</name>
<dbReference type="Proteomes" id="UP000297452">
    <property type="component" value="Unassembled WGS sequence"/>
</dbReference>
<keyword evidence="3" id="KW-1185">Reference proteome</keyword>
<reference evidence="2 3" key="1">
    <citation type="submission" date="2017-12" db="EMBL/GenBank/DDBJ databases">
        <title>Comparative genomics of Botrytis spp.</title>
        <authorList>
            <person name="Valero-Jimenez C.A."/>
            <person name="Tapia P."/>
            <person name="Veloso J."/>
            <person name="Silva-Moreno E."/>
            <person name="Staats M."/>
            <person name="Valdes J.H."/>
            <person name="Van Kan J.A.L."/>
        </authorList>
    </citation>
    <scope>NUCLEOTIDE SEQUENCE [LARGE SCALE GENOMIC DNA]</scope>
    <source>
        <strain evidence="2 3">MUCL2120</strain>
    </source>
</reference>